<feature type="domain" description="MADS-box" evidence="6">
    <location>
        <begin position="1"/>
        <end position="61"/>
    </location>
</feature>
<evidence type="ECO:0000313" key="8">
    <source>
        <dbReference type="EMBL" id="MED6167289.1"/>
    </source>
</evidence>
<dbReference type="SUPFAM" id="SSF55455">
    <property type="entry name" value="SRF-like"/>
    <property type="match status" value="1"/>
</dbReference>
<dbReference type="InterPro" id="IPR036879">
    <property type="entry name" value="TF_MADSbox_sf"/>
</dbReference>
<dbReference type="Pfam" id="PF00319">
    <property type="entry name" value="SRF-TF"/>
    <property type="match status" value="1"/>
</dbReference>
<reference evidence="8 9" key="1">
    <citation type="journal article" date="2023" name="Plants (Basel)">
        <title>Bridging the Gap: Combining Genomics and Transcriptomics Approaches to Understand Stylosanthes scabra, an Orphan Legume from the Brazilian Caatinga.</title>
        <authorList>
            <person name="Ferreira-Neto J.R.C."/>
            <person name="da Silva M.D."/>
            <person name="Binneck E."/>
            <person name="de Melo N.F."/>
            <person name="da Silva R.H."/>
            <person name="de Melo A.L.T.M."/>
            <person name="Pandolfi V."/>
            <person name="Bustamante F.O."/>
            <person name="Brasileiro-Vidal A.C."/>
            <person name="Benko-Iseppon A.M."/>
        </authorList>
    </citation>
    <scope>NUCLEOTIDE SEQUENCE [LARGE SCALE GENOMIC DNA]</scope>
    <source>
        <tissue evidence="8">Leaves</tissue>
    </source>
</reference>
<keyword evidence="9" id="KW-1185">Reference proteome</keyword>
<organism evidence="8 9">
    <name type="scientific">Stylosanthes scabra</name>
    <dbReference type="NCBI Taxonomy" id="79078"/>
    <lineage>
        <taxon>Eukaryota</taxon>
        <taxon>Viridiplantae</taxon>
        <taxon>Streptophyta</taxon>
        <taxon>Embryophyta</taxon>
        <taxon>Tracheophyta</taxon>
        <taxon>Spermatophyta</taxon>
        <taxon>Magnoliopsida</taxon>
        <taxon>eudicotyledons</taxon>
        <taxon>Gunneridae</taxon>
        <taxon>Pentapetalae</taxon>
        <taxon>rosids</taxon>
        <taxon>fabids</taxon>
        <taxon>Fabales</taxon>
        <taxon>Fabaceae</taxon>
        <taxon>Papilionoideae</taxon>
        <taxon>50 kb inversion clade</taxon>
        <taxon>dalbergioids sensu lato</taxon>
        <taxon>Dalbergieae</taxon>
        <taxon>Pterocarpus clade</taxon>
        <taxon>Stylosanthes</taxon>
    </lineage>
</organism>
<evidence type="ECO:0000259" key="7">
    <source>
        <dbReference type="PROSITE" id="PS51297"/>
    </source>
</evidence>
<proteinExistence type="predicted"/>
<gene>
    <name evidence="8" type="primary">AGL12_1</name>
    <name evidence="8" type="ORF">PIB30_001185</name>
</gene>
<dbReference type="PROSITE" id="PS00350">
    <property type="entry name" value="MADS_BOX_1"/>
    <property type="match status" value="1"/>
</dbReference>
<comment type="caution">
    <text evidence="8">The sequence shown here is derived from an EMBL/GenBank/DDBJ whole genome shotgun (WGS) entry which is preliminary data.</text>
</comment>
<sequence length="216" mass="24333">MARGRVQLKRIENPVHRQVTFCKRRAGLLKKAKELSILCDAEIGLVIFSAHGKLYELATKGTMQGVIERYMKFNGAAQPEEPPITEPHHPLDAKEEADVLKQEIETLQKGISYLFGGGIGTMTMDDLHVLEKNLETWIYHIRSMKFAYALQMNLMLQEIQDLRDKEGTLKAANKFLHDKILENTTAFTNFAPFATDSTYPLTIQDGIFPALGNVLG</sequence>
<dbReference type="PANTHER" id="PTHR48019">
    <property type="entry name" value="SERUM RESPONSE FACTOR HOMOLOG"/>
    <property type="match status" value="1"/>
</dbReference>
<evidence type="ECO:0000256" key="3">
    <source>
        <dbReference type="ARBA" id="ARBA00023125"/>
    </source>
</evidence>
<keyword evidence="3" id="KW-0238">DNA-binding</keyword>
<evidence type="ECO:0000259" key="6">
    <source>
        <dbReference type="PROSITE" id="PS50066"/>
    </source>
</evidence>
<dbReference type="InterPro" id="IPR002100">
    <property type="entry name" value="TF_MADSbox"/>
</dbReference>
<dbReference type="Proteomes" id="UP001341840">
    <property type="component" value="Unassembled WGS sequence"/>
</dbReference>
<keyword evidence="4" id="KW-0804">Transcription</keyword>
<evidence type="ECO:0000256" key="1">
    <source>
        <dbReference type="ARBA" id="ARBA00004123"/>
    </source>
</evidence>
<evidence type="ECO:0000313" key="9">
    <source>
        <dbReference type="Proteomes" id="UP001341840"/>
    </source>
</evidence>
<dbReference type="Gene3D" id="3.40.1810.10">
    <property type="entry name" value="Transcription factor, MADS-box"/>
    <property type="match status" value="1"/>
</dbReference>
<protein>
    <submittedName>
        <fullName evidence="8">Agamous-like MADS-box protein agl12, variant 2</fullName>
    </submittedName>
</protein>
<dbReference type="Pfam" id="PF01486">
    <property type="entry name" value="K-box"/>
    <property type="match status" value="1"/>
</dbReference>
<evidence type="ECO:0000256" key="4">
    <source>
        <dbReference type="ARBA" id="ARBA00023163"/>
    </source>
</evidence>
<dbReference type="EMBL" id="JASCZI010151037">
    <property type="protein sequence ID" value="MED6167289.1"/>
    <property type="molecule type" value="Genomic_DNA"/>
</dbReference>
<dbReference type="PROSITE" id="PS50066">
    <property type="entry name" value="MADS_BOX_2"/>
    <property type="match status" value="1"/>
</dbReference>
<dbReference type="CDD" id="cd00265">
    <property type="entry name" value="MADS_MEF2_like"/>
    <property type="match status" value="1"/>
</dbReference>
<name>A0ABU6V1Z2_9FABA</name>
<accession>A0ABU6V1Z2</accession>
<dbReference type="InterPro" id="IPR033896">
    <property type="entry name" value="MEF2-like_N"/>
</dbReference>
<feature type="domain" description="K-box" evidence="7">
    <location>
        <begin position="90"/>
        <end position="186"/>
    </location>
</feature>
<dbReference type="PRINTS" id="PR00404">
    <property type="entry name" value="MADSDOMAIN"/>
</dbReference>
<dbReference type="InterPro" id="IPR050142">
    <property type="entry name" value="MADS-box/MEF2_TF"/>
</dbReference>
<dbReference type="SMART" id="SM00432">
    <property type="entry name" value="MADS"/>
    <property type="match status" value="1"/>
</dbReference>
<keyword evidence="5" id="KW-0539">Nucleus</keyword>
<dbReference type="InterPro" id="IPR002487">
    <property type="entry name" value="TF_Kbox"/>
</dbReference>
<evidence type="ECO:0000256" key="2">
    <source>
        <dbReference type="ARBA" id="ARBA00023015"/>
    </source>
</evidence>
<evidence type="ECO:0000256" key="5">
    <source>
        <dbReference type="ARBA" id="ARBA00023242"/>
    </source>
</evidence>
<comment type="subcellular location">
    <subcellularLocation>
        <location evidence="1">Nucleus</location>
    </subcellularLocation>
</comment>
<keyword evidence="2" id="KW-0805">Transcription regulation</keyword>
<dbReference type="PROSITE" id="PS51297">
    <property type="entry name" value="K_BOX"/>
    <property type="match status" value="1"/>
</dbReference>